<dbReference type="EMBL" id="JADIMK010000013">
    <property type="protein sequence ID" value="MBO8455114.1"/>
    <property type="molecule type" value="Genomic_DNA"/>
</dbReference>
<evidence type="ECO:0000259" key="3">
    <source>
        <dbReference type="Pfam" id="PF01648"/>
    </source>
</evidence>
<proteinExistence type="inferred from homology"/>
<sequence>MGLYLRKTLENKAEISVWKITETEDELLKLSSVPTDEMEEISLIRSENLRKQRLAVRALLNEVFEDKVYLSHHDNGKPFLENCITNISITHTDKYVAIITHQEEDLGIDMESIDRDFSAVREKALSDEERDDLDDDDERIGEQLAIYWCAKEAIFKRMSQNKVDFAEQIHVHRFNPKDEGELEATFIHKDGYEEDFEPEYMTFDRHVLVWVVG</sequence>
<reference evidence="4" key="1">
    <citation type="submission" date="2020-10" db="EMBL/GenBank/DDBJ databases">
        <authorList>
            <person name="Gilroy R."/>
        </authorList>
    </citation>
    <scope>NUCLEOTIDE SEQUENCE</scope>
    <source>
        <strain evidence="4">B1-3475</strain>
    </source>
</reference>
<comment type="similarity">
    <text evidence="1">Belongs to the P-Pant transferase superfamily. Gsp/Sfp/HetI/AcpT family.</text>
</comment>
<dbReference type="SUPFAM" id="SSF56214">
    <property type="entry name" value="4'-phosphopantetheinyl transferase"/>
    <property type="match status" value="2"/>
</dbReference>
<feature type="domain" description="4'-phosphopantetheinyl transferase" evidence="3">
    <location>
        <begin position="106"/>
        <end position="186"/>
    </location>
</feature>
<evidence type="ECO:0000313" key="5">
    <source>
        <dbReference type="Proteomes" id="UP000823617"/>
    </source>
</evidence>
<dbReference type="AlphaFoldDB" id="A0A9D9HJQ8"/>
<dbReference type="GO" id="GO:0008897">
    <property type="term" value="F:holo-[acyl-carrier-protein] synthase activity"/>
    <property type="evidence" value="ECO:0007669"/>
    <property type="project" value="InterPro"/>
</dbReference>
<evidence type="ECO:0000256" key="1">
    <source>
        <dbReference type="ARBA" id="ARBA00010990"/>
    </source>
</evidence>
<dbReference type="GO" id="GO:0005829">
    <property type="term" value="C:cytosol"/>
    <property type="evidence" value="ECO:0007669"/>
    <property type="project" value="TreeGrafter"/>
</dbReference>
<dbReference type="InterPro" id="IPR037143">
    <property type="entry name" value="4-PPantetheinyl_Trfase_dom_sf"/>
</dbReference>
<organism evidence="4 5">
    <name type="scientific">Candidatus Cryptobacteroides intestinigallinarum</name>
    <dbReference type="NCBI Taxonomy" id="2840767"/>
    <lineage>
        <taxon>Bacteria</taxon>
        <taxon>Pseudomonadati</taxon>
        <taxon>Bacteroidota</taxon>
        <taxon>Bacteroidia</taxon>
        <taxon>Bacteroidales</taxon>
        <taxon>Candidatus Cryptobacteroides</taxon>
    </lineage>
</organism>
<dbReference type="GO" id="GO:0019878">
    <property type="term" value="P:lysine biosynthetic process via aminoadipic acid"/>
    <property type="evidence" value="ECO:0007669"/>
    <property type="project" value="TreeGrafter"/>
</dbReference>
<dbReference type="PANTHER" id="PTHR12215">
    <property type="entry name" value="PHOSPHOPANTETHEINE TRANSFERASE"/>
    <property type="match status" value="1"/>
</dbReference>
<protein>
    <submittedName>
        <fullName evidence="4">4'-phosphopantetheinyl transferase superfamily protein</fullName>
    </submittedName>
</protein>
<evidence type="ECO:0000313" key="4">
    <source>
        <dbReference type="EMBL" id="MBO8455114.1"/>
    </source>
</evidence>
<dbReference type="Gene3D" id="3.90.470.20">
    <property type="entry name" value="4'-phosphopantetheinyl transferase domain"/>
    <property type="match status" value="1"/>
</dbReference>
<dbReference type="InterPro" id="IPR008278">
    <property type="entry name" value="4-PPantetheinyl_Trfase_dom"/>
</dbReference>
<dbReference type="PANTHER" id="PTHR12215:SF15">
    <property type="entry name" value="4'-PHOSPHOPANTETHEINYL TRANSFERASE SUPERFAMILY-RELATED"/>
    <property type="match status" value="1"/>
</dbReference>
<dbReference type="InterPro" id="IPR050559">
    <property type="entry name" value="P-Pant_transferase_sf"/>
</dbReference>
<dbReference type="Pfam" id="PF01648">
    <property type="entry name" value="ACPS"/>
    <property type="match status" value="1"/>
</dbReference>
<accession>A0A9D9HJQ8</accession>
<evidence type="ECO:0000256" key="2">
    <source>
        <dbReference type="ARBA" id="ARBA00022679"/>
    </source>
</evidence>
<comment type="caution">
    <text evidence="4">The sequence shown here is derived from an EMBL/GenBank/DDBJ whole genome shotgun (WGS) entry which is preliminary data.</text>
</comment>
<keyword evidence="2 4" id="KW-0808">Transferase</keyword>
<name>A0A9D9HJQ8_9BACT</name>
<reference evidence="4" key="2">
    <citation type="journal article" date="2021" name="PeerJ">
        <title>Extensive microbial diversity within the chicken gut microbiome revealed by metagenomics and culture.</title>
        <authorList>
            <person name="Gilroy R."/>
            <person name="Ravi A."/>
            <person name="Getino M."/>
            <person name="Pursley I."/>
            <person name="Horton D.L."/>
            <person name="Alikhan N.F."/>
            <person name="Baker D."/>
            <person name="Gharbi K."/>
            <person name="Hall N."/>
            <person name="Watson M."/>
            <person name="Adriaenssens E.M."/>
            <person name="Foster-Nyarko E."/>
            <person name="Jarju S."/>
            <person name="Secka A."/>
            <person name="Antonio M."/>
            <person name="Oren A."/>
            <person name="Chaudhuri R.R."/>
            <person name="La Ragione R."/>
            <person name="Hildebrand F."/>
            <person name="Pallen M.J."/>
        </authorList>
    </citation>
    <scope>NUCLEOTIDE SEQUENCE</scope>
    <source>
        <strain evidence="4">B1-3475</strain>
    </source>
</reference>
<dbReference type="GO" id="GO:0000287">
    <property type="term" value="F:magnesium ion binding"/>
    <property type="evidence" value="ECO:0007669"/>
    <property type="project" value="InterPro"/>
</dbReference>
<dbReference type="Proteomes" id="UP000823617">
    <property type="component" value="Unassembled WGS sequence"/>
</dbReference>
<gene>
    <name evidence="4" type="ORF">IAC08_01750</name>
</gene>